<feature type="region of interest" description="Disordered" evidence="3">
    <location>
        <begin position="502"/>
        <end position="566"/>
    </location>
</feature>
<dbReference type="InterPro" id="IPR036705">
    <property type="entry name" value="Ribosyl_crysJ1_sf"/>
</dbReference>
<feature type="compositionally biased region" description="Polar residues" evidence="3">
    <location>
        <begin position="9"/>
        <end position="21"/>
    </location>
</feature>
<feature type="compositionally biased region" description="Polar residues" evidence="3">
    <location>
        <begin position="61"/>
        <end position="84"/>
    </location>
</feature>
<accession>A0ABT4UV79</accession>
<dbReference type="Pfam" id="PF03747">
    <property type="entry name" value="ADP_ribosyl_GH"/>
    <property type="match status" value="1"/>
</dbReference>
<evidence type="ECO:0000313" key="5">
    <source>
        <dbReference type="Proteomes" id="UP001210380"/>
    </source>
</evidence>
<proteinExistence type="inferred from homology"/>
<feature type="region of interest" description="Disordered" evidence="3">
    <location>
        <begin position="978"/>
        <end position="1007"/>
    </location>
</feature>
<feature type="compositionally biased region" description="Low complexity" evidence="3">
    <location>
        <begin position="983"/>
        <end position="994"/>
    </location>
</feature>
<dbReference type="PANTHER" id="PTHR16222:SF24">
    <property type="entry name" value="ADP-RIBOSYLHYDROLASE ARH3"/>
    <property type="match status" value="1"/>
</dbReference>
<keyword evidence="5" id="KW-1185">Reference proteome</keyword>
<comment type="caution">
    <text evidence="4">The sequence shown here is derived from an EMBL/GenBank/DDBJ whole genome shotgun (WGS) entry which is preliminary data.</text>
</comment>
<dbReference type="InterPro" id="IPR050792">
    <property type="entry name" value="ADP-ribosylglycohydrolase"/>
</dbReference>
<dbReference type="NCBIfam" id="NF033532">
    <property type="entry name" value="lone7para_assoc"/>
    <property type="match status" value="1"/>
</dbReference>
<dbReference type="RefSeq" id="WP_270947594.1">
    <property type="nucleotide sequence ID" value="NZ_JAQGLA010000006.1"/>
</dbReference>
<keyword evidence="2" id="KW-0378">Hydrolase</keyword>
<dbReference type="PANTHER" id="PTHR16222">
    <property type="entry name" value="ADP-RIBOSYLGLYCOHYDROLASE"/>
    <property type="match status" value="1"/>
</dbReference>
<comment type="similarity">
    <text evidence="1">Belongs to the ADP-ribosylglycohydrolase family.</text>
</comment>
<evidence type="ECO:0000256" key="3">
    <source>
        <dbReference type="SAM" id="MobiDB-lite"/>
    </source>
</evidence>
<sequence>MDHEGAVRNPSNDSRTSSLEVRTTADAAAAHADKASRYGLFTESEPGGDFPIGLKDFNLSPAGQEQNAESANRQANPDCRSSSVERAGPPVNWIDRGMRWAMAGHIDQHVLLELIAKAVLPVLMTPDGHPMTLQDPDGPRLTAFAASCLVPDDVRAKPMYVPRLLKALPPDAFLVVNGVAELQAKFLVADLVAALRDIGLLVDNPSGGLDVGPAIWVEQSARLTKLVDEPTFDAIEQTLARWGKLSETTVPRARQIELGINAVEVLVQGGIADPDVLAATAAFRGVEILYGGSRTIVISGDEETRARAILRSATSPREPSSDVNPARAEVVADLVYHFYVEHLRAMPWQTRAVVLANRFADAITPWVQADVREHRKSELSIELLTCAKDFPEELRALFAERVTGLDPARPEPYKLRPEPRLSITSPDQAIDCAREDLGVLVDPVHVEDIGPAYLVRSEADASQVYFVHKVWETVTIEDDRRGIARSYCIKYDVFPLDPKWEHARPGFQPQPAPAQMPIGAPAQVGGPMQGGEGQADPSRTALSDSGLAETPASTQQDADGDRPADAIAGPTLIGVYSMASGDGPQRVAEFRWSTEAGVTVEVFDQEWGKVALYHYHRGVSLVSEKRDVLPSEGPEFMRALLKRNDMSYYRFVDESAQDQPVSRRAGDAEVDMSQPQGVEMTALEQAIARFSTGQGPVEDVYREFLVARTFLITAPDSSPAYFRIADQPKEQIWVCTDESAAPDLGMPELGPTGTVPVNGYRLLPLLADRNVRILTRGDVMDLMIIGSRAVLLSAPEITDQVRAEGLKKPGTWLGVPDRMLREKPWEGVPERLVVGEYWVDENGTVTDQYRPNPAYRPSPRTLGFPEPESRLEHFLQLHVTDQISERTLVKVLNQSVIVLAAHEDGVPAAFQLGDRPTLVAASASEHIPGFAKGKVKATFAEMTPAFKETDLVIDLGTRHQTHLPGQLLLEVLASLEQEKPSDAGQQRPATTPQQPAQPEPAPKPIDPQERFMGAMLAGAVGDALGYAIEFHDIDLIRRTHGDAGLTAPVLRDGSAHISDDTQMMLFTLEGLIRAHVARRMNPVDNDPVPEVQHAYQRWFHTQNQPWAQAGGPYARHLQQPDGWLITNRELFSARAPGSTCMSALARFAQTHQHATLQNPVNDSKGCGGVMRAAPVAVWSNDPAEVFHAAVGTAALTHSHPSGYLSAGVLAVIVHQLIRDVPLPESVRLARELLLRWRGHEEQVQVLDKAVELAQQGPVAPEVIKDTLGQGWVGEEALAIGLYAALATDNLRDALLLSVNHSGDSDSTGIVCGNIAGALHGARAVPPEWLASLELRGVIEALARDALAEFSPGPPTDPAWTRRYPAW</sequence>
<protein>
    <submittedName>
        <fullName evidence="4">Type VII secretion system-associated protein</fullName>
    </submittedName>
</protein>
<evidence type="ECO:0000256" key="2">
    <source>
        <dbReference type="ARBA" id="ARBA00022801"/>
    </source>
</evidence>
<feature type="region of interest" description="Disordered" evidence="3">
    <location>
        <begin position="1"/>
        <end position="88"/>
    </location>
</feature>
<dbReference type="Gene3D" id="1.10.4080.10">
    <property type="entry name" value="ADP-ribosylation/Crystallin J1"/>
    <property type="match status" value="1"/>
</dbReference>
<organism evidence="4 5">
    <name type="scientific">Saccharopolyspora oryzae</name>
    <dbReference type="NCBI Taxonomy" id="2997343"/>
    <lineage>
        <taxon>Bacteria</taxon>
        <taxon>Bacillati</taxon>
        <taxon>Actinomycetota</taxon>
        <taxon>Actinomycetes</taxon>
        <taxon>Pseudonocardiales</taxon>
        <taxon>Pseudonocardiaceae</taxon>
        <taxon>Saccharopolyspora</taxon>
    </lineage>
</organism>
<dbReference type="Proteomes" id="UP001210380">
    <property type="component" value="Unassembled WGS sequence"/>
</dbReference>
<dbReference type="InterPro" id="IPR047659">
    <property type="entry name" value="T7SS_assoc"/>
</dbReference>
<dbReference type="InterPro" id="IPR005502">
    <property type="entry name" value="Ribosyl_crysJ1"/>
</dbReference>
<reference evidence="4 5" key="1">
    <citation type="submission" date="2022-11" db="EMBL/GenBank/DDBJ databases">
        <title>Draft genome sequence of Saccharopolyspora sp. WRP15-2 isolated from rhizosphere soils of wild rice in Thailand.</title>
        <authorList>
            <person name="Duangmal K."/>
            <person name="Kammanee S."/>
            <person name="Muangham S."/>
        </authorList>
    </citation>
    <scope>NUCLEOTIDE SEQUENCE [LARGE SCALE GENOMIC DNA]</scope>
    <source>
        <strain evidence="4 5">WRP15-2</strain>
    </source>
</reference>
<evidence type="ECO:0000256" key="1">
    <source>
        <dbReference type="ARBA" id="ARBA00010702"/>
    </source>
</evidence>
<dbReference type="SUPFAM" id="SSF101478">
    <property type="entry name" value="ADP-ribosylglycohydrolase"/>
    <property type="match status" value="1"/>
</dbReference>
<feature type="compositionally biased region" description="Pro residues" evidence="3">
    <location>
        <begin position="995"/>
        <end position="1005"/>
    </location>
</feature>
<name>A0ABT4UV79_9PSEU</name>
<dbReference type="EMBL" id="JAQGLA010000006">
    <property type="protein sequence ID" value="MDA3624999.1"/>
    <property type="molecule type" value="Genomic_DNA"/>
</dbReference>
<evidence type="ECO:0000313" key="4">
    <source>
        <dbReference type="EMBL" id="MDA3624999.1"/>
    </source>
</evidence>
<gene>
    <name evidence="4" type="ORF">OU415_06110</name>
</gene>